<feature type="region of interest" description="Disordered" evidence="1">
    <location>
        <begin position="1"/>
        <end position="24"/>
    </location>
</feature>
<sequence length="102" mass="10891">MRAGRRRPVEAGEERPCAPSEAGADAVGGVVAGHADDTACRVAVGPARIPAVDFGGVGIRRNNTVLSRWRMWPRVSIRRKRRGWSSCVSAAAVVDEAVVVDR</sequence>
<organism evidence="2">
    <name type="scientific">Salinispora arenicola (strain CNS-205)</name>
    <dbReference type="NCBI Taxonomy" id="391037"/>
    <lineage>
        <taxon>Bacteria</taxon>
        <taxon>Bacillati</taxon>
        <taxon>Actinomycetota</taxon>
        <taxon>Actinomycetes</taxon>
        <taxon>Micromonosporales</taxon>
        <taxon>Micromonosporaceae</taxon>
        <taxon>Salinispora</taxon>
    </lineage>
</organism>
<name>A8M6C0_SALAI</name>
<dbReference type="AlphaFoldDB" id="A8M6C0"/>
<protein>
    <submittedName>
        <fullName evidence="2">Uncharacterized protein</fullName>
    </submittedName>
</protein>
<evidence type="ECO:0000256" key="1">
    <source>
        <dbReference type="SAM" id="MobiDB-lite"/>
    </source>
</evidence>
<dbReference type="HOGENOM" id="CLU_2275436_0_0_11"/>
<dbReference type="EMBL" id="CP000850">
    <property type="protein sequence ID" value="ABV97145.1"/>
    <property type="molecule type" value="Genomic_DNA"/>
</dbReference>
<dbReference type="KEGG" id="saq:Sare_1240"/>
<accession>A8M6C0</accession>
<dbReference type="PATRIC" id="fig|391037.6.peg.1257"/>
<reference evidence="2" key="1">
    <citation type="submission" date="2007-10" db="EMBL/GenBank/DDBJ databases">
        <title>Complete sequence of Salinispora arenicola CNS-205.</title>
        <authorList>
            <consortium name="US DOE Joint Genome Institute"/>
            <person name="Copeland A."/>
            <person name="Lucas S."/>
            <person name="Lapidus A."/>
            <person name="Barry K."/>
            <person name="Glavina del Rio T."/>
            <person name="Dalin E."/>
            <person name="Tice H."/>
            <person name="Pitluck S."/>
            <person name="Foster B."/>
            <person name="Schmutz J."/>
            <person name="Larimer F."/>
            <person name="Land M."/>
            <person name="Hauser L."/>
            <person name="Kyrpides N."/>
            <person name="Ivanova N."/>
            <person name="Jensen P.R."/>
            <person name="Moore B.S."/>
            <person name="Penn K."/>
            <person name="Jenkins C."/>
            <person name="Udwary D."/>
            <person name="Xiang L."/>
            <person name="Gontang E."/>
            <person name="Richardson P."/>
        </authorList>
    </citation>
    <scope>NUCLEOTIDE SEQUENCE [LARGE SCALE GENOMIC DNA]</scope>
    <source>
        <strain evidence="2">CNS-205</strain>
    </source>
</reference>
<gene>
    <name evidence="2" type="ordered locus">Sare_1240</name>
</gene>
<evidence type="ECO:0000313" key="2">
    <source>
        <dbReference type="EMBL" id="ABV97145.1"/>
    </source>
</evidence>
<proteinExistence type="predicted"/>
<feature type="compositionally biased region" description="Basic and acidic residues" evidence="1">
    <location>
        <begin position="7"/>
        <end position="16"/>
    </location>
</feature>